<dbReference type="OrthoDB" id="10644013at2759"/>
<dbReference type="Proteomes" id="UP000257109">
    <property type="component" value="Unassembled WGS sequence"/>
</dbReference>
<protein>
    <recommendedName>
        <fullName evidence="3">Retrotransposon gag domain-containing protein</fullName>
    </recommendedName>
</protein>
<evidence type="ECO:0000313" key="2">
    <source>
        <dbReference type="Proteomes" id="UP000257109"/>
    </source>
</evidence>
<name>A0A371HWE6_MUCPR</name>
<gene>
    <name evidence="1" type="ORF">CR513_08815</name>
</gene>
<keyword evidence="2" id="KW-1185">Reference proteome</keyword>
<evidence type="ECO:0000313" key="1">
    <source>
        <dbReference type="EMBL" id="RDY07110.1"/>
    </source>
</evidence>
<feature type="non-terminal residue" evidence="1">
    <location>
        <position position="1"/>
    </location>
</feature>
<proteinExistence type="predicted"/>
<accession>A0A371HWE6</accession>
<dbReference type="EMBL" id="QJKJ01001545">
    <property type="protein sequence ID" value="RDY07110.1"/>
    <property type="molecule type" value="Genomic_DNA"/>
</dbReference>
<organism evidence="1 2">
    <name type="scientific">Mucuna pruriens</name>
    <name type="common">Velvet bean</name>
    <name type="synonym">Dolichos pruriens</name>
    <dbReference type="NCBI Taxonomy" id="157652"/>
    <lineage>
        <taxon>Eukaryota</taxon>
        <taxon>Viridiplantae</taxon>
        <taxon>Streptophyta</taxon>
        <taxon>Embryophyta</taxon>
        <taxon>Tracheophyta</taxon>
        <taxon>Spermatophyta</taxon>
        <taxon>Magnoliopsida</taxon>
        <taxon>eudicotyledons</taxon>
        <taxon>Gunneridae</taxon>
        <taxon>Pentapetalae</taxon>
        <taxon>rosids</taxon>
        <taxon>fabids</taxon>
        <taxon>Fabales</taxon>
        <taxon>Fabaceae</taxon>
        <taxon>Papilionoideae</taxon>
        <taxon>50 kb inversion clade</taxon>
        <taxon>NPAAA clade</taxon>
        <taxon>indigoferoid/millettioid clade</taxon>
        <taxon>Phaseoleae</taxon>
        <taxon>Mucuna</taxon>
    </lineage>
</organism>
<evidence type="ECO:0008006" key="3">
    <source>
        <dbReference type="Google" id="ProtNLM"/>
    </source>
</evidence>
<comment type="caution">
    <text evidence="1">The sequence shown here is derived from an EMBL/GenBank/DDBJ whole genome shotgun (WGS) entry which is preliminary data.</text>
</comment>
<dbReference type="AlphaFoldDB" id="A0A371HWE6"/>
<sequence>MRSNTGHAGPTLQTTPSPTFLGQPFGVGIDQVIITPAPHFRELLVDPFDGTQDPHKHLQDFQTQVYISGRDNDISCKLFLGTLRGITMQWFSGLSPRTIHTFNDLVMTFWPPGSLCTRLELVDTITWELFKLRCATREAQEPKAMTGGTKTGVKTGVKIEVDREIKVGKGVKVGGQPLHRGTIATISGGGLTSKMIESGRRRHIQSIMTVQVEEAHPRDPIISFLITNYDGVLPHQDDLMVISVVATEYKVERVLVD</sequence>
<reference evidence="1" key="1">
    <citation type="submission" date="2018-05" db="EMBL/GenBank/DDBJ databases">
        <title>Draft genome of Mucuna pruriens seed.</title>
        <authorList>
            <person name="Nnadi N.E."/>
            <person name="Vos R."/>
            <person name="Hasami M.H."/>
            <person name="Devisetty U.K."/>
            <person name="Aguiy J.C."/>
        </authorList>
    </citation>
    <scope>NUCLEOTIDE SEQUENCE [LARGE SCALE GENOMIC DNA]</scope>
    <source>
        <strain evidence="1">JCA_2017</strain>
    </source>
</reference>